<dbReference type="GO" id="GO:0004850">
    <property type="term" value="F:uridine phosphorylase activity"/>
    <property type="evidence" value="ECO:0007669"/>
    <property type="project" value="RHEA"/>
</dbReference>
<dbReference type="SUPFAM" id="SSF52418">
    <property type="entry name" value="Nucleoside phosphorylase/phosphoribosyltransferase catalytic domain"/>
    <property type="match status" value="1"/>
</dbReference>
<evidence type="ECO:0000256" key="11">
    <source>
        <dbReference type="ARBA" id="ARBA00048453"/>
    </source>
</evidence>
<dbReference type="eggNOG" id="COG0213">
    <property type="taxonomic scope" value="Bacteria"/>
</dbReference>
<dbReference type="InterPro" id="IPR036566">
    <property type="entry name" value="PYNP-like_C_sf"/>
</dbReference>
<dbReference type="Gene3D" id="3.40.1030.10">
    <property type="entry name" value="Nucleoside phosphorylase/phosphoribosyltransferase catalytic domain"/>
    <property type="match status" value="1"/>
</dbReference>
<dbReference type="KEGG" id="cad:Curi_c14060"/>
<dbReference type="InterPro" id="IPR000053">
    <property type="entry name" value="Thymidine/pyrmidine_PPase"/>
</dbReference>
<evidence type="ECO:0000256" key="9">
    <source>
        <dbReference type="ARBA" id="ARBA00022679"/>
    </source>
</evidence>
<dbReference type="RefSeq" id="WP_014967553.1">
    <property type="nucleotide sequence ID" value="NC_018664.1"/>
</dbReference>
<comment type="catalytic activity">
    <reaction evidence="11">
        <text>uridine + phosphate = alpha-D-ribose 1-phosphate + uracil</text>
        <dbReference type="Rhea" id="RHEA:24388"/>
        <dbReference type="ChEBI" id="CHEBI:16704"/>
        <dbReference type="ChEBI" id="CHEBI:17568"/>
        <dbReference type="ChEBI" id="CHEBI:43474"/>
        <dbReference type="ChEBI" id="CHEBI:57720"/>
        <dbReference type="EC" id="2.4.2.2"/>
    </reaction>
</comment>
<dbReference type="NCBIfam" id="TIGR02644">
    <property type="entry name" value="Y_phosphoryl"/>
    <property type="match status" value="1"/>
</dbReference>
<dbReference type="InterPro" id="IPR036320">
    <property type="entry name" value="Glycosyl_Trfase_fam3_N_dom_sf"/>
</dbReference>
<dbReference type="HOGENOM" id="CLU_025040_0_1_9"/>
<comment type="similarity">
    <text evidence="4">Belongs to the thymidine/pyrimidine-nucleoside phosphorylase family.</text>
</comment>
<comment type="cofactor">
    <cofactor evidence="2">
        <name>K(+)</name>
        <dbReference type="ChEBI" id="CHEBI:29103"/>
    </cofactor>
</comment>
<evidence type="ECO:0000256" key="5">
    <source>
        <dbReference type="ARBA" id="ARBA00011738"/>
    </source>
</evidence>
<evidence type="ECO:0000256" key="3">
    <source>
        <dbReference type="ARBA" id="ARBA00003877"/>
    </source>
</evidence>
<dbReference type="InterPro" id="IPR013102">
    <property type="entry name" value="PYNP_C"/>
</dbReference>
<comment type="function">
    <text evidence="3">Catalyzes phosphorolysis of the pyrimidine nucleosides uridine, thymidine and 2'-deoxyuridine with the formation of the corresponding pyrimidine base and ribose-1-phosphate.</text>
</comment>
<dbReference type="GO" id="GO:0004645">
    <property type="term" value="F:1,4-alpha-oligoglucan phosphorylase activity"/>
    <property type="evidence" value="ECO:0007669"/>
    <property type="project" value="InterPro"/>
</dbReference>
<dbReference type="PANTHER" id="PTHR10515">
    <property type="entry name" value="THYMIDINE PHOSPHORYLASE"/>
    <property type="match status" value="1"/>
</dbReference>
<sequence length="441" mass="48076">MRMYDIIQKKRDGKELTREEINFFIDGYTKGDIPDYQMSALLMAIYLKKMTKQETVNLTNAMVNSGEKVDLSSIKGIKVDKHSTGGVGDKTTLALGPMVAACGLPVVKMSGRGLGHTGGTLDKLDSIRGFNTDISKDNFVKIVNNINICIGGQTTNIAPADKKIYSLRDVTATVDDISLIASSVMSKKIASGADAIVLDVKVGSGAFMKDEESAFELAQEMVDIGENVGRRSVAIVTNMDEPLGYSVGNSLEVKEAIDILKNEGPKDLLELCLTLGSYMLLLGQKVSSFDEGKKKLIEVLENGKALEKLKELVKLQDGDISYIEDTSKLPMASHVLAVTSDKEGYIEKINAEQIGKCALELGAGRETKESKIDLSAGIVLSKKVNDKINKGETLAFIHSNDIEKAEKVIKKLKDIIKISDKEITNKKLIYGVIDKNKKILY</sequence>
<keyword evidence="8 14" id="KW-0328">Glycosyltransferase</keyword>
<dbReference type="Pfam" id="PF02885">
    <property type="entry name" value="Glycos_trans_3N"/>
    <property type="match status" value="1"/>
</dbReference>
<dbReference type="NCBIfam" id="NF004490">
    <property type="entry name" value="PRK05820.1"/>
    <property type="match status" value="1"/>
</dbReference>
<dbReference type="GO" id="GO:0006213">
    <property type="term" value="P:pyrimidine nucleoside metabolic process"/>
    <property type="evidence" value="ECO:0007669"/>
    <property type="project" value="InterPro"/>
</dbReference>
<keyword evidence="10" id="KW-0479">Metal-binding</keyword>
<evidence type="ECO:0000259" key="13">
    <source>
        <dbReference type="SMART" id="SM00941"/>
    </source>
</evidence>
<keyword evidence="9 14" id="KW-0808">Transferase</keyword>
<evidence type="ECO:0000256" key="10">
    <source>
        <dbReference type="ARBA" id="ARBA00022723"/>
    </source>
</evidence>
<evidence type="ECO:0000256" key="4">
    <source>
        <dbReference type="ARBA" id="ARBA00006915"/>
    </source>
</evidence>
<dbReference type="SUPFAM" id="SSF47648">
    <property type="entry name" value="Nucleoside phosphorylase/phosphoribosyltransferase N-terminal domain"/>
    <property type="match status" value="1"/>
</dbReference>
<dbReference type="Gene3D" id="1.20.970.10">
    <property type="entry name" value="Transferase, Pyrimidine Nucleoside Phosphorylase, Chain C"/>
    <property type="match status" value="1"/>
</dbReference>
<evidence type="ECO:0000256" key="6">
    <source>
        <dbReference type="ARBA" id="ARBA00011889"/>
    </source>
</evidence>
<evidence type="ECO:0000256" key="7">
    <source>
        <dbReference type="ARBA" id="ARBA00014680"/>
    </source>
</evidence>
<evidence type="ECO:0000256" key="1">
    <source>
        <dbReference type="ARBA" id="ARBA00001066"/>
    </source>
</evidence>
<dbReference type="NCBIfam" id="NF004747">
    <property type="entry name" value="PRK06078.1"/>
    <property type="match status" value="1"/>
</dbReference>
<dbReference type="Pfam" id="PF00591">
    <property type="entry name" value="Glycos_transf_3"/>
    <property type="match status" value="1"/>
</dbReference>
<gene>
    <name evidence="14" type="primary">pdp</name>
    <name evidence="14" type="ordered locus">Curi_c14060</name>
</gene>
<dbReference type="GO" id="GO:0046872">
    <property type="term" value="F:metal ion binding"/>
    <property type="evidence" value="ECO:0007669"/>
    <property type="project" value="UniProtKB-KW"/>
</dbReference>
<dbReference type="GO" id="GO:0009032">
    <property type="term" value="F:thymidine phosphorylase activity"/>
    <property type="evidence" value="ECO:0007669"/>
    <property type="project" value="TreeGrafter"/>
</dbReference>
<dbReference type="Proteomes" id="UP000006094">
    <property type="component" value="Chromosome"/>
</dbReference>
<dbReference type="GO" id="GO:0005829">
    <property type="term" value="C:cytosol"/>
    <property type="evidence" value="ECO:0007669"/>
    <property type="project" value="TreeGrafter"/>
</dbReference>
<dbReference type="GO" id="GO:0006206">
    <property type="term" value="P:pyrimidine nucleobase metabolic process"/>
    <property type="evidence" value="ECO:0007669"/>
    <property type="project" value="InterPro"/>
</dbReference>
<dbReference type="SMART" id="SM00941">
    <property type="entry name" value="PYNP_C"/>
    <property type="match status" value="1"/>
</dbReference>
<organism evidence="14 15">
    <name type="scientific">Gottschalkia acidurici (strain ATCC 7906 / DSM 604 / BCRC 14475 / CIP 104303 / KCTC 5404 / NCIMB 10678 / 9a)</name>
    <name type="common">Clostridium acidurici</name>
    <dbReference type="NCBI Taxonomy" id="1128398"/>
    <lineage>
        <taxon>Bacteria</taxon>
        <taxon>Bacillati</taxon>
        <taxon>Bacillota</taxon>
        <taxon>Tissierellia</taxon>
        <taxon>Tissierellales</taxon>
        <taxon>Gottschalkiaceae</taxon>
        <taxon>Gottschalkia</taxon>
    </lineage>
</organism>
<comment type="catalytic activity">
    <reaction evidence="1">
        <text>2'-deoxyuridine + phosphate = 2-deoxy-alpha-D-ribose 1-phosphate + uracil</text>
        <dbReference type="Rhea" id="RHEA:22824"/>
        <dbReference type="ChEBI" id="CHEBI:16450"/>
        <dbReference type="ChEBI" id="CHEBI:17568"/>
        <dbReference type="ChEBI" id="CHEBI:43474"/>
        <dbReference type="ChEBI" id="CHEBI:57259"/>
        <dbReference type="EC" id="2.4.2.2"/>
    </reaction>
</comment>
<dbReference type="InterPro" id="IPR000312">
    <property type="entry name" value="Glycosyl_Trfase_fam3"/>
</dbReference>
<evidence type="ECO:0000256" key="2">
    <source>
        <dbReference type="ARBA" id="ARBA00001958"/>
    </source>
</evidence>
<evidence type="ECO:0000313" key="14">
    <source>
        <dbReference type="EMBL" id="AFS78416.1"/>
    </source>
</evidence>
<dbReference type="Gene3D" id="3.90.1170.30">
    <property type="entry name" value="Pyrimidine nucleoside phosphorylase-like, C-terminal domain"/>
    <property type="match status" value="1"/>
</dbReference>
<dbReference type="InterPro" id="IPR017459">
    <property type="entry name" value="Glycosyl_Trfase_fam3_N_dom"/>
</dbReference>
<dbReference type="PROSITE" id="PS00647">
    <property type="entry name" value="THYMID_PHOSPHORYLASE"/>
    <property type="match status" value="1"/>
</dbReference>
<dbReference type="AlphaFoldDB" id="K0B1A5"/>
<dbReference type="STRING" id="1128398.Curi_c14060"/>
<dbReference type="PIRSF" id="PIRSF000478">
    <property type="entry name" value="TP_PyNP"/>
    <property type="match status" value="1"/>
</dbReference>
<protein>
    <recommendedName>
        <fullName evidence="7">Pyrimidine-nucleoside phosphorylase</fullName>
        <ecNumber evidence="6">2.4.2.2</ecNumber>
    </recommendedName>
</protein>
<dbReference type="InterPro" id="IPR017872">
    <property type="entry name" value="Pyrmidine_PPase_CS"/>
</dbReference>
<comment type="subunit">
    <text evidence="5">Homodimer.</text>
</comment>
<dbReference type="InterPro" id="IPR018090">
    <property type="entry name" value="Pyrmidine_PPas_bac/euk"/>
</dbReference>
<dbReference type="Pfam" id="PF07831">
    <property type="entry name" value="PYNP_C"/>
    <property type="match status" value="1"/>
</dbReference>
<dbReference type="GO" id="GO:0047847">
    <property type="term" value="F:deoxyuridine phosphorylase activity"/>
    <property type="evidence" value="ECO:0007669"/>
    <property type="project" value="RHEA"/>
</dbReference>
<dbReference type="PANTHER" id="PTHR10515:SF0">
    <property type="entry name" value="THYMIDINE PHOSPHORYLASE"/>
    <property type="match status" value="1"/>
</dbReference>
<dbReference type="InterPro" id="IPR035902">
    <property type="entry name" value="Nuc_phospho_transferase"/>
</dbReference>
<proteinExistence type="inferred from homology"/>
<name>K0B1A5_GOTA9</name>
<accession>K0B1A5</accession>
<reference evidence="14 15" key="1">
    <citation type="journal article" date="2012" name="PLoS ONE">
        <title>The purine-utilizing bacterium Clostridium acidurici 9a: a genome-guided metabolic reconsideration.</title>
        <authorList>
            <person name="Hartwich K."/>
            <person name="Poehlein A."/>
            <person name="Daniel R."/>
        </authorList>
    </citation>
    <scope>NUCLEOTIDE SEQUENCE [LARGE SCALE GENOMIC DNA]</scope>
    <source>
        <strain evidence="15">ATCC 7906 / DSM 604 / BCRC 14475 / CIP 104303 / KCTC 5404 / NCIMB 10678 / 9a</strain>
    </source>
</reference>
<evidence type="ECO:0000256" key="8">
    <source>
        <dbReference type="ARBA" id="ARBA00022676"/>
    </source>
</evidence>
<evidence type="ECO:0000256" key="12">
    <source>
        <dbReference type="ARBA" id="ARBA00048525"/>
    </source>
</evidence>
<comment type="catalytic activity">
    <reaction evidence="12">
        <text>thymidine + phosphate = 2-deoxy-alpha-D-ribose 1-phosphate + thymine</text>
        <dbReference type="Rhea" id="RHEA:16037"/>
        <dbReference type="ChEBI" id="CHEBI:17748"/>
        <dbReference type="ChEBI" id="CHEBI:17821"/>
        <dbReference type="ChEBI" id="CHEBI:43474"/>
        <dbReference type="ChEBI" id="CHEBI:57259"/>
        <dbReference type="EC" id="2.4.2.2"/>
    </reaction>
</comment>
<dbReference type="OrthoDB" id="9763887at2"/>
<evidence type="ECO:0000313" key="15">
    <source>
        <dbReference type="Proteomes" id="UP000006094"/>
    </source>
</evidence>
<dbReference type="FunFam" id="1.20.970.10:FF:000002">
    <property type="entry name" value="Pyrimidine-nucleoside phosphorylase"/>
    <property type="match status" value="1"/>
</dbReference>
<dbReference type="FunFam" id="3.40.1030.10:FF:000003">
    <property type="entry name" value="Pyrimidine-nucleoside phosphorylase"/>
    <property type="match status" value="1"/>
</dbReference>
<dbReference type="SUPFAM" id="SSF54680">
    <property type="entry name" value="Pyrimidine nucleoside phosphorylase C-terminal domain"/>
    <property type="match status" value="1"/>
</dbReference>
<dbReference type="EC" id="2.4.2.2" evidence="6"/>
<dbReference type="PATRIC" id="fig|1128398.3.peg.1429"/>
<keyword evidence="15" id="KW-1185">Reference proteome</keyword>
<dbReference type="EMBL" id="CP003326">
    <property type="protein sequence ID" value="AFS78416.1"/>
    <property type="molecule type" value="Genomic_DNA"/>
</dbReference>
<feature type="domain" description="Pyrimidine nucleoside phosphorylase C-terminal" evidence="13">
    <location>
        <begin position="345"/>
        <end position="419"/>
    </location>
</feature>